<organism evidence="1">
    <name type="scientific">marine metagenome</name>
    <dbReference type="NCBI Taxonomy" id="408172"/>
    <lineage>
        <taxon>unclassified sequences</taxon>
        <taxon>metagenomes</taxon>
        <taxon>ecological metagenomes</taxon>
    </lineage>
</organism>
<evidence type="ECO:0000313" key="1">
    <source>
        <dbReference type="EMBL" id="SVA02698.1"/>
    </source>
</evidence>
<accession>A0A381SHD3</accession>
<proteinExistence type="predicted"/>
<reference evidence="1" key="1">
    <citation type="submission" date="2018-05" db="EMBL/GenBank/DDBJ databases">
        <authorList>
            <person name="Lanie J.A."/>
            <person name="Ng W.-L."/>
            <person name="Kazmierczak K.M."/>
            <person name="Andrzejewski T.M."/>
            <person name="Davidsen T.M."/>
            <person name="Wayne K.J."/>
            <person name="Tettelin H."/>
            <person name="Glass J.I."/>
            <person name="Rusch D."/>
            <person name="Podicherti R."/>
            <person name="Tsui H.-C.T."/>
            <person name="Winkler M.E."/>
        </authorList>
    </citation>
    <scope>NUCLEOTIDE SEQUENCE</scope>
</reference>
<name>A0A381SHD3_9ZZZZ</name>
<gene>
    <name evidence="1" type="ORF">METZ01_LOCUS55552</name>
</gene>
<sequence>MESGEEWWYVDVGYLTQQITRYPEPKIHDYDKTYFRICKGNIHTIRCKVGPGSRLQKLEHQGIDVQFKGWNTGETTHILVAPSSETVTYQINGMSQSQWVEQATKQIAEHTDKPVRFRNKPRPGNEFWNTDIKEDLKNAHCLVTNMSLSAIDSILNQVPVICHQRNVASFVSSKDIKFINKPMRPGRKTITEWLKMIAENQFTISEITDGTAYRTLQEQNV</sequence>
<dbReference type="AlphaFoldDB" id="A0A381SHD3"/>
<protein>
    <submittedName>
        <fullName evidence="1">Uncharacterized protein</fullName>
    </submittedName>
</protein>
<dbReference type="EMBL" id="UINC01003031">
    <property type="protein sequence ID" value="SVA02698.1"/>
    <property type="molecule type" value="Genomic_DNA"/>
</dbReference>